<comment type="similarity">
    <text evidence="2">Belongs to the helicase family. RecQ subfamily.</text>
</comment>
<reference evidence="18 19" key="1">
    <citation type="journal article" date="2017" name="Gigascience">
        <title>Draft genome of the honey bee ectoparasitic mite, Tropilaelaps mercedesae, is shaped by the parasitic life history.</title>
        <authorList>
            <person name="Dong X."/>
            <person name="Armstrong S.D."/>
            <person name="Xia D."/>
            <person name="Makepeace B.L."/>
            <person name="Darby A.C."/>
            <person name="Kadowaki T."/>
        </authorList>
    </citation>
    <scope>NUCLEOTIDE SEQUENCE [LARGE SCALE GENOMIC DNA]</scope>
    <source>
        <strain evidence="18">Wuxi-XJTLU</strain>
    </source>
</reference>
<dbReference type="Pfam" id="PF00271">
    <property type="entry name" value="Helicase_C"/>
    <property type="match status" value="1"/>
</dbReference>
<dbReference type="InterPro" id="IPR001650">
    <property type="entry name" value="Helicase_C-like"/>
</dbReference>
<comment type="subcellular location">
    <subcellularLocation>
        <location evidence="1">Nucleus</location>
    </subcellularLocation>
</comment>
<feature type="domain" description="Helicase C-terminal" evidence="17">
    <location>
        <begin position="563"/>
        <end position="748"/>
    </location>
</feature>
<evidence type="ECO:0000256" key="12">
    <source>
        <dbReference type="ARBA" id="ARBA00049360"/>
    </source>
</evidence>
<dbReference type="NCBIfam" id="TIGR00614">
    <property type="entry name" value="recQ_fam"/>
    <property type="match status" value="1"/>
</dbReference>
<dbReference type="PANTHER" id="PTHR13710:SF108">
    <property type="entry name" value="ATP-DEPENDENT DNA HELICASE Q4"/>
    <property type="match status" value="1"/>
</dbReference>
<dbReference type="GO" id="GO:0005634">
    <property type="term" value="C:nucleus"/>
    <property type="evidence" value="ECO:0007669"/>
    <property type="project" value="UniProtKB-SubCell"/>
</dbReference>
<comment type="catalytic activity">
    <reaction evidence="10">
        <text>Couples ATP hydrolysis with the unwinding of duplex DNA by translocating in the 3'-5' direction.</text>
        <dbReference type="EC" id="5.6.2.4"/>
    </reaction>
</comment>
<feature type="non-terminal residue" evidence="18">
    <location>
        <position position="1"/>
    </location>
</feature>
<keyword evidence="5 18" id="KW-0347">Helicase</keyword>
<keyword evidence="3" id="KW-0547">Nucleotide-binding</keyword>
<keyword evidence="6" id="KW-0067">ATP-binding</keyword>
<dbReference type="FunCoup" id="A0A1V9WY99">
    <property type="interactions" value="475"/>
</dbReference>
<dbReference type="GO" id="GO:0000724">
    <property type="term" value="P:double-strand break repair via homologous recombination"/>
    <property type="evidence" value="ECO:0007669"/>
    <property type="project" value="TreeGrafter"/>
</dbReference>
<dbReference type="InterPro" id="IPR004589">
    <property type="entry name" value="DNA_helicase_ATP-dep_RecQ"/>
</dbReference>
<organism evidence="18 19">
    <name type="scientific">Tropilaelaps mercedesae</name>
    <dbReference type="NCBI Taxonomy" id="418985"/>
    <lineage>
        <taxon>Eukaryota</taxon>
        <taxon>Metazoa</taxon>
        <taxon>Ecdysozoa</taxon>
        <taxon>Arthropoda</taxon>
        <taxon>Chelicerata</taxon>
        <taxon>Arachnida</taxon>
        <taxon>Acari</taxon>
        <taxon>Parasitiformes</taxon>
        <taxon>Mesostigmata</taxon>
        <taxon>Gamasina</taxon>
        <taxon>Dermanyssoidea</taxon>
        <taxon>Laelapidae</taxon>
        <taxon>Tropilaelaps</taxon>
    </lineage>
</organism>
<keyword evidence="13" id="KW-0479">Metal-binding</keyword>
<dbReference type="GO" id="GO:0009378">
    <property type="term" value="F:four-way junction helicase activity"/>
    <property type="evidence" value="ECO:0007669"/>
    <property type="project" value="TreeGrafter"/>
</dbReference>
<keyword evidence="9" id="KW-0539">Nucleus</keyword>
<dbReference type="GO" id="GO:0016787">
    <property type="term" value="F:hydrolase activity"/>
    <property type="evidence" value="ECO:0007669"/>
    <property type="project" value="UniProtKB-KW"/>
</dbReference>
<comment type="caution">
    <text evidence="18">The sequence shown here is derived from an EMBL/GenBank/DDBJ whole genome shotgun (WGS) entry which is preliminary data.</text>
</comment>
<dbReference type="PROSITE" id="PS50158">
    <property type="entry name" value="ZF_CCHC"/>
    <property type="match status" value="1"/>
</dbReference>
<dbReference type="STRING" id="418985.A0A1V9WY99"/>
<dbReference type="EC" id="5.6.2.4" evidence="11"/>
<evidence type="ECO:0000256" key="7">
    <source>
        <dbReference type="ARBA" id="ARBA00023125"/>
    </source>
</evidence>
<evidence type="ECO:0000313" key="18">
    <source>
        <dbReference type="EMBL" id="OQR66198.1"/>
    </source>
</evidence>
<dbReference type="AlphaFoldDB" id="A0A1V9WY99"/>
<dbReference type="Pfam" id="PF00270">
    <property type="entry name" value="DEAD"/>
    <property type="match status" value="1"/>
</dbReference>
<dbReference type="SUPFAM" id="SSF57756">
    <property type="entry name" value="Retrovirus zinc finger-like domains"/>
    <property type="match status" value="1"/>
</dbReference>
<dbReference type="FunFam" id="3.40.50.300:FF:000772">
    <property type="entry name" value="ATP-dependent DNA helicase Q4"/>
    <property type="match status" value="1"/>
</dbReference>
<keyword evidence="13" id="KW-0863">Zinc-finger</keyword>
<evidence type="ECO:0000256" key="1">
    <source>
        <dbReference type="ARBA" id="ARBA00004123"/>
    </source>
</evidence>
<dbReference type="InterPro" id="IPR036875">
    <property type="entry name" value="Znf_CCHC_sf"/>
</dbReference>
<dbReference type="SMART" id="SM00490">
    <property type="entry name" value="HELICc"/>
    <property type="match status" value="1"/>
</dbReference>
<keyword evidence="7" id="KW-0238">DNA-binding</keyword>
<dbReference type="SMART" id="SM00487">
    <property type="entry name" value="DEXDc"/>
    <property type="match status" value="1"/>
</dbReference>
<evidence type="ECO:0000256" key="10">
    <source>
        <dbReference type="ARBA" id="ARBA00034617"/>
    </source>
</evidence>
<dbReference type="Gene3D" id="4.10.60.10">
    <property type="entry name" value="Zinc finger, CCHC-type"/>
    <property type="match status" value="1"/>
</dbReference>
<dbReference type="GO" id="GO:0005694">
    <property type="term" value="C:chromosome"/>
    <property type="evidence" value="ECO:0007669"/>
    <property type="project" value="TreeGrafter"/>
</dbReference>
<evidence type="ECO:0000259" key="17">
    <source>
        <dbReference type="PROSITE" id="PS51194"/>
    </source>
</evidence>
<gene>
    <name evidence="18" type="ORF">BIW11_14314</name>
</gene>
<dbReference type="InterPro" id="IPR027417">
    <property type="entry name" value="P-loop_NTPase"/>
</dbReference>
<comment type="catalytic activity">
    <reaction evidence="12">
        <text>ATP + H2O = ADP + phosphate + H(+)</text>
        <dbReference type="Rhea" id="RHEA:13065"/>
        <dbReference type="ChEBI" id="CHEBI:15377"/>
        <dbReference type="ChEBI" id="CHEBI:15378"/>
        <dbReference type="ChEBI" id="CHEBI:30616"/>
        <dbReference type="ChEBI" id="CHEBI:43474"/>
        <dbReference type="ChEBI" id="CHEBI:456216"/>
    </reaction>
</comment>
<dbReference type="CDD" id="cd18018">
    <property type="entry name" value="DEXHc_RecQ4-like"/>
    <property type="match status" value="1"/>
</dbReference>
<keyword evidence="8" id="KW-0413">Isomerase</keyword>
<evidence type="ECO:0000256" key="2">
    <source>
        <dbReference type="ARBA" id="ARBA00005446"/>
    </source>
</evidence>
<feature type="domain" description="CCHC-type" evidence="15">
    <location>
        <begin position="194"/>
        <end position="207"/>
    </location>
</feature>
<dbReference type="PANTHER" id="PTHR13710">
    <property type="entry name" value="DNA HELICASE RECQ FAMILY MEMBER"/>
    <property type="match status" value="1"/>
</dbReference>
<dbReference type="GO" id="GO:0003677">
    <property type="term" value="F:DNA binding"/>
    <property type="evidence" value="ECO:0007669"/>
    <property type="project" value="UniProtKB-KW"/>
</dbReference>
<evidence type="ECO:0000256" key="13">
    <source>
        <dbReference type="PROSITE-ProRule" id="PRU00047"/>
    </source>
</evidence>
<evidence type="ECO:0000259" key="15">
    <source>
        <dbReference type="PROSITE" id="PS50158"/>
    </source>
</evidence>
<evidence type="ECO:0000256" key="3">
    <source>
        <dbReference type="ARBA" id="ARBA00022741"/>
    </source>
</evidence>
<evidence type="ECO:0000256" key="9">
    <source>
        <dbReference type="ARBA" id="ARBA00023242"/>
    </source>
</evidence>
<protein>
    <recommendedName>
        <fullName evidence="11">DNA 3'-5' helicase</fullName>
        <ecNumber evidence="11">5.6.2.4</ecNumber>
    </recommendedName>
</protein>
<feature type="domain" description="Helicase ATP-binding" evidence="16">
    <location>
        <begin position="369"/>
        <end position="543"/>
    </location>
</feature>
<keyword evidence="19" id="KW-1185">Reference proteome</keyword>
<evidence type="ECO:0000256" key="4">
    <source>
        <dbReference type="ARBA" id="ARBA00022801"/>
    </source>
</evidence>
<evidence type="ECO:0000256" key="8">
    <source>
        <dbReference type="ARBA" id="ARBA00023235"/>
    </source>
</evidence>
<feature type="compositionally biased region" description="Basic and acidic residues" evidence="14">
    <location>
        <begin position="62"/>
        <end position="72"/>
    </location>
</feature>
<dbReference type="InterPro" id="IPR001878">
    <property type="entry name" value="Znf_CCHC"/>
</dbReference>
<keyword evidence="4" id="KW-0378">Hydrolase</keyword>
<dbReference type="GO" id="GO:0005737">
    <property type="term" value="C:cytoplasm"/>
    <property type="evidence" value="ECO:0007669"/>
    <property type="project" value="TreeGrafter"/>
</dbReference>
<dbReference type="InterPro" id="IPR011545">
    <property type="entry name" value="DEAD/DEAH_box_helicase_dom"/>
</dbReference>
<proteinExistence type="inferred from homology"/>
<dbReference type="InterPro" id="IPR014001">
    <property type="entry name" value="Helicase_ATP-bd"/>
</dbReference>
<dbReference type="GO" id="GO:0005524">
    <property type="term" value="F:ATP binding"/>
    <property type="evidence" value="ECO:0007669"/>
    <property type="project" value="UniProtKB-KW"/>
</dbReference>
<evidence type="ECO:0000256" key="6">
    <source>
        <dbReference type="ARBA" id="ARBA00022840"/>
    </source>
</evidence>
<dbReference type="PROSITE" id="PS51194">
    <property type="entry name" value="HELICASE_CTER"/>
    <property type="match status" value="1"/>
</dbReference>
<accession>A0A1V9WY99</accession>
<dbReference type="EMBL" id="MNPL01033416">
    <property type="protein sequence ID" value="OQR66198.1"/>
    <property type="molecule type" value="Genomic_DNA"/>
</dbReference>
<name>A0A1V9WY99_9ACAR</name>
<evidence type="ECO:0000256" key="5">
    <source>
        <dbReference type="ARBA" id="ARBA00022806"/>
    </source>
</evidence>
<evidence type="ECO:0000313" key="19">
    <source>
        <dbReference type="Proteomes" id="UP000192247"/>
    </source>
</evidence>
<dbReference type="Proteomes" id="UP000192247">
    <property type="component" value="Unassembled WGS sequence"/>
</dbReference>
<dbReference type="SUPFAM" id="SSF52540">
    <property type="entry name" value="P-loop containing nucleoside triphosphate hydrolases"/>
    <property type="match status" value="1"/>
</dbReference>
<dbReference type="InParanoid" id="A0A1V9WY99"/>
<dbReference type="PROSITE" id="PS51192">
    <property type="entry name" value="HELICASE_ATP_BIND_1"/>
    <property type="match status" value="1"/>
</dbReference>
<evidence type="ECO:0000256" key="11">
    <source>
        <dbReference type="ARBA" id="ARBA00034808"/>
    </source>
</evidence>
<dbReference type="Gene3D" id="3.40.50.300">
    <property type="entry name" value="P-loop containing nucleotide triphosphate hydrolases"/>
    <property type="match status" value="2"/>
</dbReference>
<dbReference type="GO" id="GO:0008270">
    <property type="term" value="F:zinc ion binding"/>
    <property type="evidence" value="ECO:0007669"/>
    <property type="project" value="UniProtKB-KW"/>
</dbReference>
<evidence type="ECO:0000256" key="14">
    <source>
        <dbReference type="SAM" id="MobiDB-lite"/>
    </source>
</evidence>
<sequence>QVVRVGEANETDVKILRKKGVRVNARAKQEMALKPEAKPKVKARMKEGAQRPNAPMKRKRVRDNGDEADKQGAAKAYAGAEAIDDRKTSAGGAAKRAKKFTPTDEYMEDCSARVDVRFKKQATSLERRIANGTVNENFVKANLRKKTYSRGLKKLNFKKYRFEQWKQAKQQSQKGQRGATGGADDEARMNKMQCFKCGGFGHWARYCFTNPRSTQEENADDDLEELHIPTLEEAAALARGIKNTASTSAFQQGPPITSTEACRPMPAVSLPRSVTASENKEIKDDSSGADTILRVDEDIDDVEEIMSQIPIEGEEANVAVDVNMKSNVQGEDTGFRTVGSLREIGALEVKKFLKELGFQDFRPRQETVVNRILKGQSTLLVSSTGSGKSLCYQLPAYIYATMMTCVTLVVSPLISLMEDQVTGLPGKLKAAYLHSGMTPLQRGKTLDLIKKGEIHVVLVSPEAVVAAGQGSSLLAGLPPIAFVCIDEAHCISEWSHNFRPSYLQLSRTVREKLGVQCVLALTATATKSTCADIVSHLRIDSHGVVGHFKLPDNLVFTASAEVDRDQALIDLLKSERFSTCSSIIVYTTRRDETERLAALIRTSMQDQLRSTEELATIKRQRAKARDVLRWDAEAYHAGLTSAKRKAVQNKFMKGQVRVVVATVAFGMGIDKADIRAIIHYNMPKSFENYVQEAGRAGRDGQRSDCHLFLEFKSADRNEIKRHIYADSTDRFVLRKFLEKMFEPMERLKDAMYVLTLMCFLESHPNKFVQLKQRAYKTATVKCYGGPSQFASLVKSSPILAAALALKKKFGELENEKTVTNTISFPVVEVATFMGWDSKMVKRDLKKLEWDDSRVALGGSYRKTGVMVEFSDLCFHLYVASDLGNLDQNEVLEYLYKRVCRQEQLQLERLAKVFSAFKHVALKPGEGTGEVDMSRSDTLKRIIENYFNEQQLGIDIDDDFNKESSEDVDEDFIRADIRSLVHSQPDQTFTGRAVARIMHGIASPNYPAQVWGRLRRVWRSHLEVDFPTLMRLANSEIVRWRSASGSQ</sequence>
<feature type="compositionally biased region" description="Basic and acidic residues" evidence="14">
    <location>
        <begin position="27"/>
        <end position="49"/>
    </location>
</feature>
<dbReference type="OrthoDB" id="18781at2759"/>
<dbReference type="GO" id="GO:0043138">
    <property type="term" value="F:3'-5' DNA helicase activity"/>
    <property type="evidence" value="ECO:0007669"/>
    <property type="project" value="UniProtKB-EC"/>
</dbReference>
<evidence type="ECO:0000259" key="16">
    <source>
        <dbReference type="PROSITE" id="PS51192"/>
    </source>
</evidence>
<feature type="region of interest" description="Disordered" evidence="14">
    <location>
        <begin position="27"/>
        <end position="80"/>
    </location>
</feature>
<keyword evidence="13" id="KW-0862">Zinc</keyword>